<gene>
    <name evidence="1" type="ORF">K1X13_14460</name>
</gene>
<dbReference type="EMBL" id="JAIEZQ010000002">
    <property type="protein sequence ID" value="MBY9076034.1"/>
    <property type="molecule type" value="Genomic_DNA"/>
</dbReference>
<sequence>MPPHCDSLDGPVVTAARLALAAGDIDLVLPYVPEDGEAEVRAVFETTLPVRRLGDDAREVADRLFFETVVRVHREGEGAPYTGLKPAGLGFGPVIPLAERAVETGSPDEVAELLTTVLHDELARRLAEVRRLAADRERSVTDARGYVEAMLGFQVYCHHLFQAMQAPAHEHAGAGHSHG</sequence>
<proteinExistence type="predicted"/>
<organism evidence="1 2">
    <name type="scientific">Nocardioides jiangsuensis</name>
    <dbReference type="NCBI Taxonomy" id="2866161"/>
    <lineage>
        <taxon>Bacteria</taxon>
        <taxon>Bacillati</taxon>
        <taxon>Actinomycetota</taxon>
        <taxon>Actinomycetes</taxon>
        <taxon>Propionibacteriales</taxon>
        <taxon>Nocardioidaceae</taxon>
        <taxon>Nocardioides</taxon>
    </lineage>
</organism>
<dbReference type="RefSeq" id="WP_221025720.1">
    <property type="nucleotide sequence ID" value="NZ_JAIEZQ010000002.1"/>
</dbReference>
<comment type="caution">
    <text evidence="1">The sequence shown here is derived from an EMBL/GenBank/DDBJ whole genome shotgun (WGS) entry which is preliminary data.</text>
</comment>
<accession>A0ABS7RLU6</accession>
<protein>
    <submittedName>
        <fullName evidence="1">DUF6448 family protein</fullName>
    </submittedName>
</protein>
<dbReference type="InterPro" id="IPR045613">
    <property type="entry name" value="DUF6448"/>
</dbReference>
<evidence type="ECO:0000313" key="1">
    <source>
        <dbReference type="EMBL" id="MBY9076034.1"/>
    </source>
</evidence>
<name>A0ABS7RLU6_9ACTN</name>
<dbReference type="Proteomes" id="UP000754710">
    <property type="component" value="Unassembled WGS sequence"/>
</dbReference>
<reference evidence="1 2" key="1">
    <citation type="submission" date="2021-08" db="EMBL/GenBank/DDBJ databases">
        <title>Nocardioides bacterium WL0053 sp. nov., isolated from the sediment.</title>
        <authorList>
            <person name="Wang L."/>
            <person name="Zhang D."/>
            <person name="Zhang A."/>
        </authorList>
    </citation>
    <scope>NUCLEOTIDE SEQUENCE [LARGE SCALE GENOMIC DNA]</scope>
    <source>
        <strain evidence="1 2">WL0053</strain>
    </source>
</reference>
<keyword evidence="2" id="KW-1185">Reference proteome</keyword>
<evidence type="ECO:0000313" key="2">
    <source>
        <dbReference type="Proteomes" id="UP000754710"/>
    </source>
</evidence>
<dbReference type="Pfam" id="PF20046">
    <property type="entry name" value="DUF6448"/>
    <property type="match status" value="1"/>
</dbReference>